<evidence type="ECO:0000259" key="9">
    <source>
        <dbReference type="PROSITE" id="PS50071"/>
    </source>
</evidence>
<dbReference type="Gene3D" id="1.10.10.60">
    <property type="entry name" value="Homeodomain-like"/>
    <property type="match status" value="1"/>
</dbReference>
<dbReference type="InterPro" id="IPR000047">
    <property type="entry name" value="HTH_motif"/>
</dbReference>
<dbReference type="InterPro" id="IPR050848">
    <property type="entry name" value="Homeobox_TF"/>
</dbReference>
<dbReference type="PANTHER" id="PTHR24333:SF5">
    <property type="entry name" value="VENT HOMEOBOX"/>
    <property type="match status" value="1"/>
</dbReference>
<dbReference type="PRINTS" id="PR00031">
    <property type="entry name" value="HTHREPRESSR"/>
</dbReference>
<keyword evidence="2 5" id="KW-0238">DNA-binding</keyword>
<keyword evidence="3 5" id="KW-0371">Homeobox</keyword>
<sequence length="519" mass="58426">MFIMDKTINNLNLFQDDINSISAEHKDEIMNEKLLEDINEEQMQEHELNERDEEKKEEEEVINNNNDENINNNNMEEDGLDTKCQVDKHDAVMPNHHIHVMNNFASIETMLHNNNNHTQSSRDNNNYSNIGLNNDNHDTQGKRSELSDQLSKHFSDTISRSDNQNDSSVKWWHPHVYANPPKIPTPFFITNILGINNNNDNNCYEFTNNRINSSDVKLDEPLNLCVKNKSSKNLSSFDIHGHVGRKPSLNSTFNSSLKIKDSNLSSSTSSMRQKRIKKENNNNNITSSSSPLLNGSSKVLSQSLSMLSVPLVSPNENDSHYSDGGGSERKRKKARTTFTGRQIFELERQFECKKYLSSSERSELAKLLGVTETQVKIWFQNRRTKWKKHDNISNAEAAEHKTGSKSSENGSVKKSAGSSADEHSSMDGSESCFSEAEIRLPLLRSPLSSPSPHATRGASSPHSPAPLRLLGSSSIPISTTSSPSPYLLYSKVLLFTQAEFLSYLFFLLISTSSPSPYLL</sequence>
<evidence type="ECO:0000256" key="6">
    <source>
        <dbReference type="RuleBase" id="RU000682"/>
    </source>
</evidence>
<proteinExistence type="predicted"/>
<dbReference type="CDD" id="cd00086">
    <property type="entry name" value="homeodomain"/>
    <property type="match status" value="1"/>
</dbReference>
<dbReference type="InterPro" id="IPR020479">
    <property type="entry name" value="HD_metazoa"/>
</dbReference>
<dbReference type="PROSITE" id="PS50071">
    <property type="entry name" value="HOMEOBOX_2"/>
    <property type="match status" value="1"/>
</dbReference>
<organism evidence="10">
    <name type="scientific">Cacopsylla melanoneura</name>
    <dbReference type="NCBI Taxonomy" id="428564"/>
    <lineage>
        <taxon>Eukaryota</taxon>
        <taxon>Metazoa</taxon>
        <taxon>Ecdysozoa</taxon>
        <taxon>Arthropoda</taxon>
        <taxon>Hexapoda</taxon>
        <taxon>Insecta</taxon>
        <taxon>Pterygota</taxon>
        <taxon>Neoptera</taxon>
        <taxon>Paraneoptera</taxon>
        <taxon>Hemiptera</taxon>
        <taxon>Sternorrhyncha</taxon>
        <taxon>Psylloidea</taxon>
        <taxon>Psyllidae</taxon>
        <taxon>Psyllinae</taxon>
        <taxon>Cacopsylla</taxon>
    </lineage>
</organism>
<keyword evidence="7" id="KW-0175">Coiled coil</keyword>
<accession>A0A8D8T2N0</accession>
<dbReference type="GO" id="GO:0003677">
    <property type="term" value="F:DNA binding"/>
    <property type="evidence" value="ECO:0007669"/>
    <property type="project" value="UniProtKB-UniRule"/>
</dbReference>
<feature type="DNA-binding region" description="Homeobox" evidence="5">
    <location>
        <begin position="331"/>
        <end position="390"/>
    </location>
</feature>
<keyword evidence="4 5" id="KW-0539">Nucleus</keyword>
<dbReference type="PROSITE" id="PS00027">
    <property type="entry name" value="HOMEOBOX_1"/>
    <property type="match status" value="1"/>
</dbReference>
<feature type="region of interest" description="Disordered" evidence="8">
    <location>
        <begin position="114"/>
        <end position="150"/>
    </location>
</feature>
<feature type="region of interest" description="Disordered" evidence="8">
    <location>
        <begin position="390"/>
        <end position="428"/>
    </location>
</feature>
<dbReference type="EMBL" id="HBUF01243481">
    <property type="protein sequence ID" value="CAG6677741.1"/>
    <property type="molecule type" value="Transcribed_RNA"/>
</dbReference>
<evidence type="ECO:0000256" key="4">
    <source>
        <dbReference type="ARBA" id="ARBA00023242"/>
    </source>
</evidence>
<dbReference type="GO" id="GO:0005634">
    <property type="term" value="C:nucleus"/>
    <property type="evidence" value="ECO:0007669"/>
    <property type="project" value="UniProtKB-SubCell"/>
</dbReference>
<dbReference type="SMART" id="SM00389">
    <property type="entry name" value="HOX"/>
    <property type="match status" value="1"/>
</dbReference>
<feature type="domain" description="Homeobox" evidence="9">
    <location>
        <begin position="329"/>
        <end position="389"/>
    </location>
</feature>
<protein>
    <submittedName>
        <fullName evidence="10">Homeobox protein ceh-9</fullName>
    </submittedName>
</protein>
<dbReference type="PANTHER" id="PTHR24333">
    <property type="entry name" value="HOMEO BOX HB9 LIKE A-RELATED"/>
    <property type="match status" value="1"/>
</dbReference>
<dbReference type="InterPro" id="IPR017970">
    <property type="entry name" value="Homeobox_CS"/>
</dbReference>
<feature type="region of interest" description="Disordered" evidence="8">
    <location>
        <begin position="310"/>
        <end position="336"/>
    </location>
</feature>
<feature type="compositionally biased region" description="Polar residues" evidence="8">
    <location>
        <begin position="261"/>
        <end position="271"/>
    </location>
</feature>
<dbReference type="InterPro" id="IPR009057">
    <property type="entry name" value="Homeodomain-like_sf"/>
</dbReference>
<evidence type="ECO:0000256" key="1">
    <source>
        <dbReference type="ARBA" id="ARBA00004123"/>
    </source>
</evidence>
<dbReference type="InterPro" id="IPR001356">
    <property type="entry name" value="HD"/>
</dbReference>
<dbReference type="SUPFAM" id="SSF46689">
    <property type="entry name" value="Homeodomain-like"/>
    <property type="match status" value="1"/>
</dbReference>
<evidence type="ECO:0000256" key="3">
    <source>
        <dbReference type="ARBA" id="ARBA00023155"/>
    </source>
</evidence>
<evidence type="ECO:0000313" key="10">
    <source>
        <dbReference type="EMBL" id="CAG6677741.1"/>
    </source>
</evidence>
<evidence type="ECO:0000256" key="8">
    <source>
        <dbReference type="SAM" id="MobiDB-lite"/>
    </source>
</evidence>
<feature type="compositionally biased region" description="Polar residues" evidence="8">
    <location>
        <begin position="404"/>
        <end position="418"/>
    </location>
</feature>
<evidence type="ECO:0000256" key="7">
    <source>
        <dbReference type="SAM" id="Coils"/>
    </source>
</evidence>
<evidence type="ECO:0000256" key="2">
    <source>
        <dbReference type="ARBA" id="ARBA00023125"/>
    </source>
</evidence>
<dbReference type="GO" id="GO:0000981">
    <property type="term" value="F:DNA-binding transcription factor activity, RNA polymerase II-specific"/>
    <property type="evidence" value="ECO:0007669"/>
    <property type="project" value="InterPro"/>
</dbReference>
<dbReference type="PRINTS" id="PR00024">
    <property type="entry name" value="HOMEOBOX"/>
</dbReference>
<feature type="compositionally biased region" description="Low complexity" evidence="8">
    <location>
        <begin position="281"/>
        <end position="294"/>
    </location>
</feature>
<reference evidence="10" key="1">
    <citation type="submission" date="2021-05" db="EMBL/GenBank/DDBJ databases">
        <authorList>
            <person name="Alioto T."/>
            <person name="Alioto T."/>
            <person name="Gomez Garrido J."/>
        </authorList>
    </citation>
    <scope>NUCLEOTIDE SEQUENCE</scope>
</reference>
<feature type="region of interest" description="Disordered" evidence="8">
    <location>
        <begin position="261"/>
        <end position="294"/>
    </location>
</feature>
<name>A0A8D8T2N0_9HEMI</name>
<evidence type="ECO:0000256" key="5">
    <source>
        <dbReference type="PROSITE-ProRule" id="PRU00108"/>
    </source>
</evidence>
<feature type="compositionally biased region" description="Polar residues" evidence="8">
    <location>
        <begin position="114"/>
        <end position="134"/>
    </location>
</feature>
<feature type="compositionally biased region" description="Basic and acidic residues" evidence="8">
    <location>
        <begin position="135"/>
        <end position="150"/>
    </location>
</feature>
<dbReference type="AlphaFoldDB" id="A0A8D8T2N0"/>
<comment type="subcellular location">
    <subcellularLocation>
        <location evidence="1 5 6">Nucleus</location>
    </subcellularLocation>
</comment>
<dbReference type="Pfam" id="PF00046">
    <property type="entry name" value="Homeodomain"/>
    <property type="match status" value="1"/>
</dbReference>
<feature type="coiled-coil region" evidence="7">
    <location>
        <begin position="31"/>
        <end position="68"/>
    </location>
</feature>